<evidence type="ECO:0000256" key="1">
    <source>
        <dbReference type="SAM" id="SignalP"/>
    </source>
</evidence>
<dbReference type="Proteomes" id="UP000186551">
    <property type="component" value="Unassembled WGS sequence"/>
</dbReference>
<comment type="caution">
    <text evidence="2">The sequence shown here is derived from an EMBL/GenBank/DDBJ whole genome shotgun (WGS) entry which is preliminary data.</text>
</comment>
<reference evidence="2 3" key="1">
    <citation type="submission" date="2016-03" db="EMBL/GenBank/DDBJ databases">
        <title>Genome sequence of Pontibacter sp. nov., of the family cytophagaceae, isolated from marine sediment of the Yellow Sea, China.</title>
        <authorList>
            <person name="Zhang G."/>
            <person name="Zhang R."/>
        </authorList>
    </citation>
    <scope>NUCLEOTIDE SEQUENCE [LARGE SCALE GENOMIC DNA]</scope>
    <source>
        <strain evidence="2 3">S10-8</strain>
    </source>
</reference>
<keyword evidence="3" id="KW-1185">Reference proteome</keyword>
<sequence>MKSVGIPLFKSITLLLAVLLCGILAFAVPATATAGPAAARQESTTFADKAPFILVAGEITSGEAEGMLQLDRSLLTQHLQFFLQRFYPNTRDTTQAPHSYPASKGDCGLHTILIKGP</sequence>
<organism evidence="2 3">
    <name type="scientific">Pontibacter flavimaris</name>
    <dbReference type="NCBI Taxonomy" id="1797110"/>
    <lineage>
        <taxon>Bacteria</taxon>
        <taxon>Pseudomonadati</taxon>
        <taxon>Bacteroidota</taxon>
        <taxon>Cytophagia</taxon>
        <taxon>Cytophagales</taxon>
        <taxon>Hymenobacteraceae</taxon>
        <taxon>Pontibacter</taxon>
    </lineage>
</organism>
<evidence type="ECO:0000313" key="3">
    <source>
        <dbReference type="Proteomes" id="UP000186551"/>
    </source>
</evidence>
<evidence type="ECO:0000313" key="2">
    <source>
        <dbReference type="EMBL" id="OKL40111.1"/>
    </source>
</evidence>
<accession>A0A1Q5PD58</accession>
<gene>
    <name evidence="2" type="ORF">A3841_17320</name>
</gene>
<dbReference type="AlphaFoldDB" id="A0A1Q5PD58"/>
<name>A0A1Q5PD58_9BACT</name>
<dbReference type="OrthoDB" id="854136at2"/>
<proteinExistence type="predicted"/>
<feature type="chain" id="PRO_5013270796" evidence="1">
    <location>
        <begin position="35"/>
        <end position="117"/>
    </location>
</feature>
<keyword evidence="1" id="KW-0732">Signal</keyword>
<protein>
    <submittedName>
        <fullName evidence="2">Uncharacterized protein</fullName>
    </submittedName>
</protein>
<feature type="signal peptide" evidence="1">
    <location>
        <begin position="1"/>
        <end position="34"/>
    </location>
</feature>
<dbReference type="EMBL" id="LVWA01000005">
    <property type="protein sequence ID" value="OKL40111.1"/>
    <property type="molecule type" value="Genomic_DNA"/>
</dbReference>
<dbReference type="RefSeq" id="WP_073852217.1">
    <property type="nucleotide sequence ID" value="NZ_LVWA01000005.1"/>
</dbReference>